<evidence type="ECO:0000256" key="1">
    <source>
        <dbReference type="SAM" id="SignalP"/>
    </source>
</evidence>
<evidence type="ECO:0000313" key="3">
    <source>
        <dbReference type="Proteomes" id="UP000442707"/>
    </source>
</evidence>
<name>A0A6H9V5B9_9ACTN</name>
<keyword evidence="3" id="KW-1185">Reference proteome</keyword>
<dbReference type="InterPro" id="IPR006311">
    <property type="entry name" value="TAT_signal"/>
</dbReference>
<feature type="chain" id="PRO_5026129350" evidence="1">
    <location>
        <begin position="23"/>
        <end position="380"/>
    </location>
</feature>
<evidence type="ECO:0000313" key="2">
    <source>
        <dbReference type="EMBL" id="KAB1148796.1"/>
    </source>
</evidence>
<dbReference type="RefSeq" id="WP_150946124.1">
    <property type="nucleotide sequence ID" value="NZ_VZRB01000004.1"/>
</dbReference>
<reference evidence="2 3" key="1">
    <citation type="submission" date="2019-09" db="EMBL/GenBank/DDBJ databases">
        <title>Screening of Novel Bioactive Compounds from Soil-Associated.</title>
        <authorList>
            <person name="Zhao S."/>
        </authorList>
    </citation>
    <scope>NUCLEOTIDE SEQUENCE [LARGE SCALE GENOMIC DNA]</scope>
    <source>
        <strain evidence="2 3">HIT-DPA4</strain>
    </source>
</reference>
<organism evidence="2 3">
    <name type="scientific">Streptomyces luteolifulvus</name>
    <dbReference type="NCBI Taxonomy" id="2615112"/>
    <lineage>
        <taxon>Bacteria</taxon>
        <taxon>Bacillati</taxon>
        <taxon>Actinomycetota</taxon>
        <taxon>Actinomycetes</taxon>
        <taxon>Kitasatosporales</taxon>
        <taxon>Streptomycetaceae</taxon>
        <taxon>Streptomyces</taxon>
    </lineage>
</organism>
<dbReference type="SUPFAM" id="SSF89372">
    <property type="entry name" value="Fucose-specific lectin"/>
    <property type="match status" value="1"/>
</dbReference>
<dbReference type="PROSITE" id="PS51318">
    <property type="entry name" value="TAT"/>
    <property type="match status" value="1"/>
</dbReference>
<accession>A0A6H9V5B9</accession>
<dbReference type="AlphaFoldDB" id="A0A6H9V5B9"/>
<dbReference type="EMBL" id="VZRB01000004">
    <property type="protein sequence ID" value="KAB1148796.1"/>
    <property type="molecule type" value="Genomic_DNA"/>
</dbReference>
<gene>
    <name evidence="2" type="ORF">F7R91_08460</name>
</gene>
<feature type="signal peptide" evidence="1">
    <location>
        <begin position="1"/>
        <end position="22"/>
    </location>
</feature>
<dbReference type="Gene3D" id="2.130.10.10">
    <property type="entry name" value="YVTN repeat-like/Quinoprotein amine dehydrogenase"/>
    <property type="match status" value="1"/>
</dbReference>
<dbReference type="Proteomes" id="UP000442707">
    <property type="component" value="Unassembled WGS sequence"/>
</dbReference>
<sequence length="380" mass="39084">MRRRRFLSGLLGAGAGLGLASASGPAAGVPGAFGAHPAHLAPDSGEPHSWQAVPVPECGPAAQLLGVAAASPGLAWAVGEEGRNGSTRGRPLALVQDGVAWARVDLTHLTFRGHLRSVAGTCAGSARAVGTDTSGTAHLLAWDGETWQEADFPGRAQPGTALTGVTVGPDGHIWISGRNSDGSVLLHGDGDDWEWLPAPASGTAVTPTGVHHALGGDVWVYDAGLVARWDGTRWTELPVPPGIRATVTGLLAVAPDDIWLTGYAYGVGGPVGKPPGVALLHGDGSSWTYVGTPFTVGMLTGIVADARGEPDRIAGWDFWDQTRAHHLRWDDGSWVSERGPAATTPVLLNALAPVPGSGGYWAVGTTSSSPYPPAQVRIEQ</sequence>
<comment type="caution">
    <text evidence="2">The sequence shown here is derived from an EMBL/GenBank/DDBJ whole genome shotgun (WGS) entry which is preliminary data.</text>
</comment>
<dbReference type="InterPro" id="IPR015943">
    <property type="entry name" value="WD40/YVTN_repeat-like_dom_sf"/>
</dbReference>
<keyword evidence="1" id="KW-0732">Signal</keyword>
<proteinExistence type="predicted"/>
<protein>
    <submittedName>
        <fullName evidence="2">Uncharacterized protein</fullName>
    </submittedName>
</protein>